<reference evidence="2 3" key="1">
    <citation type="submission" date="2018-10" db="EMBL/GenBank/DDBJ databases">
        <authorList>
            <person name="Jung H.S."/>
            <person name="Jeon C.O."/>
        </authorList>
    </citation>
    <scope>NUCLEOTIDE SEQUENCE [LARGE SCALE GENOMIC DNA]</scope>
    <source>
        <strain evidence="2 3">MA-7-27</strain>
    </source>
</reference>
<dbReference type="GO" id="GO:0016787">
    <property type="term" value="F:hydrolase activity"/>
    <property type="evidence" value="ECO:0007669"/>
    <property type="project" value="UniProtKB-KW"/>
</dbReference>
<dbReference type="EMBL" id="RCNT01000005">
    <property type="protein sequence ID" value="RMA42217.1"/>
    <property type="molecule type" value="Genomic_DNA"/>
</dbReference>
<dbReference type="AlphaFoldDB" id="A0A3L9Y587"/>
<dbReference type="InterPro" id="IPR029058">
    <property type="entry name" value="AB_hydrolase_fold"/>
</dbReference>
<dbReference type="PANTHER" id="PTHR43798:SF33">
    <property type="entry name" value="HYDROLASE, PUTATIVE (AFU_ORTHOLOGUE AFUA_2G14860)-RELATED"/>
    <property type="match status" value="1"/>
</dbReference>
<dbReference type="PANTHER" id="PTHR43798">
    <property type="entry name" value="MONOACYLGLYCEROL LIPASE"/>
    <property type="match status" value="1"/>
</dbReference>
<dbReference type="Gene3D" id="3.40.50.1820">
    <property type="entry name" value="alpha/beta hydrolase"/>
    <property type="match status" value="1"/>
</dbReference>
<comment type="caution">
    <text evidence="2">The sequence shown here is derived from an EMBL/GenBank/DDBJ whole genome shotgun (WGS) entry which is preliminary data.</text>
</comment>
<evidence type="ECO:0000313" key="3">
    <source>
        <dbReference type="Proteomes" id="UP000281343"/>
    </source>
</evidence>
<dbReference type="InterPro" id="IPR050266">
    <property type="entry name" value="AB_hydrolase_sf"/>
</dbReference>
<sequence>MRYAVSDDGLRLAYEDQGAGAPLVCLPGLTRNMEDFEPVVAAFSERARIIRMDFRGRGASDHAPDPMSYNVPQEARDVLTLLDHLGLHKVAILGTSRGGLVAMMLAATARERLSGVVLNDVGPVIDPGGLDAIMDYIGRRPGFATLSEGAAALPASYAPDFQNVPPATWADMARRIWREEEDGLHLRYDPRLREAVAPAFDTTQPAPDLWPLFDALDGLPLALIRGANSNLLSRQTTAEMRRRRPDMLVAEIPDRGHVPFLDEPGAVALISEFLDRVS</sequence>
<dbReference type="GO" id="GO:0016020">
    <property type="term" value="C:membrane"/>
    <property type="evidence" value="ECO:0007669"/>
    <property type="project" value="TreeGrafter"/>
</dbReference>
<gene>
    <name evidence="2" type="ORF">D9R08_11820</name>
</gene>
<protein>
    <submittedName>
        <fullName evidence="2">Alpha/beta hydrolase</fullName>
    </submittedName>
</protein>
<organism evidence="2 3">
    <name type="scientific">Rhodophyticola porphyridii</name>
    <dbReference type="NCBI Taxonomy" id="1852017"/>
    <lineage>
        <taxon>Bacteria</taxon>
        <taxon>Pseudomonadati</taxon>
        <taxon>Pseudomonadota</taxon>
        <taxon>Alphaproteobacteria</taxon>
        <taxon>Rhodobacterales</taxon>
        <taxon>Roseobacteraceae</taxon>
        <taxon>Rhodophyticola</taxon>
    </lineage>
</organism>
<dbReference type="Pfam" id="PF00561">
    <property type="entry name" value="Abhydrolase_1"/>
    <property type="match status" value="1"/>
</dbReference>
<dbReference type="InterPro" id="IPR000073">
    <property type="entry name" value="AB_hydrolase_1"/>
</dbReference>
<dbReference type="Proteomes" id="UP000281343">
    <property type="component" value="Unassembled WGS sequence"/>
</dbReference>
<keyword evidence="3" id="KW-1185">Reference proteome</keyword>
<dbReference type="OrthoDB" id="9791366at2"/>
<feature type="domain" description="AB hydrolase-1" evidence="1">
    <location>
        <begin position="22"/>
        <end position="264"/>
    </location>
</feature>
<keyword evidence="2" id="KW-0378">Hydrolase</keyword>
<accession>A0A3L9Y587</accession>
<evidence type="ECO:0000259" key="1">
    <source>
        <dbReference type="Pfam" id="PF00561"/>
    </source>
</evidence>
<proteinExistence type="predicted"/>
<dbReference type="SUPFAM" id="SSF53474">
    <property type="entry name" value="alpha/beta-Hydrolases"/>
    <property type="match status" value="1"/>
</dbReference>
<name>A0A3L9Y587_9RHOB</name>
<evidence type="ECO:0000313" key="2">
    <source>
        <dbReference type="EMBL" id="RMA42217.1"/>
    </source>
</evidence>